<feature type="signal peptide" evidence="2">
    <location>
        <begin position="1"/>
        <end position="26"/>
    </location>
</feature>
<evidence type="ECO:0000256" key="1">
    <source>
        <dbReference type="SAM" id="Phobius"/>
    </source>
</evidence>
<dbReference type="InterPro" id="IPR009291">
    <property type="entry name" value="Vps62"/>
</dbReference>
<keyword evidence="1" id="KW-0812">Transmembrane</keyword>
<keyword evidence="2" id="KW-0732">Signal</keyword>
<evidence type="ECO:0000313" key="3">
    <source>
        <dbReference type="EMBL" id="RSL82856.1"/>
    </source>
</evidence>
<dbReference type="Pfam" id="PF06101">
    <property type="entry name" value="Vps62"/>
    <property type="match status" value="1"/>
</dbReference>
<organism evidence="3 4">
    <name type="scientific">Fusarium floridanum</name>
    <dbReference type="NCBI Taxonomy" id="1325733"/>
    <lineage>
        <taxon>Eukaryota</taxon>
        <taxon>Fungi</taxon>
        <taxon>Dikarya</taxon>
        <taxon>Ascomycota</taxon>
        <taxon>Pezizomycotina</taxon>
        <taxon>Sordariomycetes</taxon>
        <taxon>Hypocreomycetidae</taxon>
        <taxon>Hypocreales</taxon>
        <taxon>Nectriaceae</taxon>
        <taxon>Fusarium</taxon>
        <taxon>Fusarium solani species complex</taxon>
    </lineage>
</organism>
<reference evidence="3 4" key="1">
    <citation type="submission" date="2017-06" db="EMBL/GenBank/DDBJ databases">
        <title>Comparative genomic analysis of Ambrosia Fusariam Clade fungi.</title>
        <authorList>
            <person name="Stajich J.E."/>
            <person name="Carrillo J."/>
            <person name="Kijimoto T."/>
            <person name="Eskalen A."/>
            <person name="O'Donnell K."/>
            <person name="Kasson M."/>
        </authorList>
    </citation>
    <scope>NUCLEOTIDE SEQUENCE [LARGE SCALE GENOMIC DNA]</scope>
    <source>
        <strain evidence="3 4">NRRL62606</strain>
    </source>
</reference>
<dbReference type="PANTHER" id="PTHR48174:SF5">
    <property type="entry name" value="VACUOLAR PROTEIN SORTING-ASSOCIATED PROTEIN 62"/>
    <property type="match status" value="1"/>
</dbReference>
<evidence type="ECO:0000256" key="2">
    <source>
        <dbReference type="SAM" id="SignalP"/>
    </source>
</evidence>
<name>A0A428RZN2_9HYPO</name>
<evidence type="ECO:0008006" key="5">
    <source>
        <dbReference type="Google" id="ProtNLM"/>
    </source>
</evidence>
<feature type="chain" id="PRO_5019362839" description="Vacuolar protein sorting-associated protein 62" evidence="2">
    <location>
        <begin position="27"/>
        <end position="623"/>
    </location>
</feature>
<dbReference type="Proteomes" id="UP000287972">
    <property type="component" value="Unassembled WGS sequence"/>
</dbReference>
<dbReference type="PANTHER" id="PTHR48174">
    <property type="entry name" value="DUF946 FAMILY PROTEIN"/>
    <property type="match status" value="1"/>
</dbReference>
<dbReference type="AlphaFoldDB" id="A0A428RZN2"/>
<feature type="transmembrane region" description="Helical" evidence="1">
    <location>
        <begin position="562"/>
        <end position="586"/>
    </location>
</feature>
<keyword evidence="1" id="KW-0472">Membrane</keyword>
<proteinExistence type="predicted"/>
<keyword evidence="4" id="KW-1185">Reference proteome</keyword>
<keyword evidence="1" id="KW-1133">Transmembrane helix</keyword>
<comment type="caution">
    <text evidence="3">The sequence shown here is derived from an EMBL/GenBank/DDBJ whole genome shotgun (WGS) entry which is preliminary data.</text>
</comment>
<protein>
    <recommendedName>
        <fullName evidence="5">Vacuolar protein sorting-associated protein 62</fullName>
    </recommendedName>
</protein>
<sequence>MSFPTLKLRAILFILVWAINVGVAVAFTSTRQFRHWYPQYGFIFTNITQLYCTSEYEKYLTGFKNHSEIDYMAGGGIYTALTQPVVECILKNTSEFLKSSMTGAEILLGVMPTIIGLFAPSHDEIAMLSNVGRRPLLAAGIALASPSPYFSRAFEYSKPTEILNHDDNRLAHWRPASRPSCRPLCRLVVWILVAQIQRFMVLAKSHPAQHGTSSILDDGNRTVPEYITRYAPLVWLHSEDPFRPSDILEHVRRTTPMVNQQPVPGLPVLDLDNLDLLNDVDVDDRQVVALTSNDDVTDLPAWLYGETPDETGRLYNATACAVIIVEQSPRDVDVFYFYFYSYDRGANISQVLEPLKSFAMGMADGMHYGCHVGDWEHNMVRFRDGKPTGIYYSQHSSGAAYEWNDTHLSLEDQRPLVYSAYGSHANFASPGDHVHDSVLVDYCDDGQLWDPVSSAYFYHMDPTSFELTRLFPPESTSPRDSDLTSFLYFNGIWGDAQYAGDDPRQRTVPVFGLKRYVSGPQGPIFKGLIRKGLFPDNLEPKKFIQLAVEFLMSWYPCCLRGWRFVVFLTVVVACIILMVVGIRYGVRWCRMRKGYKRIDAEISLEDLVEREEVVLNYSEDGRK</sequence>
<gene>
    <name evidence="3" type="ORF">CEP51_004870</name>
</gene>
<accession>A0A428RZN2</accession>
<dbReference type="EMBL" id="NKCL01000093">
    <property type="protein sequence ID" value="RSL82856.1"/>
    <property type="molecule type" value="Genomic_DNA"/>
</dbReference>
<evidence type="ECO:0000313" key="4">
    <source>
        <dbReference type="Proteomes" id="UP000287972"/>
    </source>
</evidence>